<comment type="caution">
    <text evidence="3">The sequence shown here is derived from an EMBL/GenBank/DDBJ whole genome shotgun (WGS) entry which is preliminary data.</text>
</comment>
<dbReference type="GO" id="GO:0016853">
    <property type="term" value="F:isomerase activity"/>
    <property type="evidence" value="ECO:0007669"/>
    <property type="project" value="TreeGrafter"/>
</dbReference>
<dbReference type="PANTHER" id="PTHR13774">
    <property type="entry name" value="PHENAZINE BIOSYNTHESIS PROTEIN"/>
    <property type="match status" value="1"/>
</dbReference>
<accession>A0A936YPF4</accession>
<dbReference type="RefSeq" id="WP_201662641.1">
    <property type="nucleotide sequence ID" value="NZ_JAEQNC010000013.1"/>
</dbReference>
<dbReference type="GO" id="GO:0005737">
    <property type="term" value="C:cytoplasm"/>
    <property type="evidence" value="ECO:0007669"/>
    <property type="project" value="TreeGrafter"/>
</dbReference>
<dbReference type="EMBL" id="JAEQNC010000013">
    <property type="protein sequence ID" value="MBL0374369.1"/>
    <property type="molecule type" value="Genomic_DNA"/>
</dbReference>
<gene>
    <name evidence="3" type="ORF">JJB09_20355</name>
</gene>
<dbReference type="NCBIfam" id="TIGR00654">
    <property type="entry name" value="PhzF_family"/>
    <property type="match status" value="1"/>
</dbReference>
<dbReference type="InterPro" id="IPR003719">
    <property type="entry name" value="Phenazine_PhzF-like"/>
</dbReference>
<dbReference type="SUPFAM" id="SSF54506">
    <property type="entry name" value="Diaminopimelate epimerase-like"/>
    <property type="match status" value="1"/>
</dbReference>
<evidence type="ECO:0000313" key="4">
    <source>
        <dbReference type="Proteomes" id="UP000633219"/>
    </source>
</evidence>
<feature type="active site" evidence="2">
    <location>
        <position position="46"/>
    </location>
</feature>
<dbReference type="PANTHER" id="PTHR13774:SF32">
    <property type="entry name" value="ANTISENSE-ENHANCING SEQUENCE 1"/>
    <property type="match status" value="1"/>
</dbReference>
<dbReference type="PIRSF" id="PIRSF016184">
    <property type="entry name" value="PhzC_PhzF"/>
    <property type="match status" value="1"/>
</dbReference>
<evidence type="ECO:0000313" key="3">
    <source>
        <dbReference type="EMBL" id="MBL0374369.1"/>
    </source>
</evidence>
<dbReference type="AlphaFoldDB" id="A0A936YPF4"/>
<proteinExistence type="inferred from homology"/>
<name>A0A936YPF4_9HYPH</name>
<dbReference type="Gene3D" id="3.10.310.10">
    <property type="entry name" value="Diaminopimelate Epimerase, Chain A, domain 1"/>
    <property type="match status" value="2"/>
</dbReference>
<dbReference type="Proteomes" id="UP000633219">
    <property type="component" value="Unassembled WGS sequence"/>
</dbReference>
<dbReference type="Pfam" id="PF02567">
    <property type="entry name" value="PhzC-PhzF"/>
    <property type="match status" value="1"/>
</dbReference>
<reference evidence="3" key="1">
    <citation type="submission" date="2021-01" db="EMBL/GenBank/DDBJ databases">
        <title>Rhizobium sp. strain KVB221 16S ribosomal RNA gene Genome sequencing and assembly.</title>
        <authorList>
            <person name="Kang M."/>
        </authorList>
    </citation>
    <scope>NUCLEOTIDE SEQUENCE</scope>
    <source>
        <strain evidence="3">KVB221</strain>
    </source>
</reference>
<evidence type="ECO:0000256" key="2">
    <source>
        <dbReference type="PIRSR" id="PIRSR016184-1"/>
    </source>
</evidence>
<organism evidence="3 4">
    <name type="scientific">Rhizobium setariae</name>
    <dbReference type="NCBI Taxonomy" id="2801340"/>
    <lineage>
        <taxon>Bacteria</taxon>
        <taxon>Pseudomonadati</taxon>
        <taxon>Pseudomonadota</taxon>
        <taxon>Alphaproteobacteria</taxon>
        <taxon>Hyphomicrobiales</taxon>
        <taxon>Rhizobiaceae</taxon>
        <taxon>Rhizobium/Agrobacterium group</taxon>
        <taxon>Rhizobium</taxon>
    </lineage>
</organism>
<comment type="similarity">
    <text evidence="1">Belongs to the PhzF family.</text>
</comment>
<sequence length="299" mass="31768">MARDYAIYDVFTSKALAGNPLAVVFDGAGLTDDAMQAIAREFNLSETVFVQPAENAAHTARIRIFTPGRELPFAGHPTVGTAIALAERSNASRGLDVVSVLEENVGPVRCLVRVAPGQVSFAEFDLPRKSEQLAADVDVQNVADALCISAADIGFENHTLSVWSAGVPFLMVPVRDMGIASTLTFDAGLWQKRVGKSLSAYVYCRGGADHRASFHARMFAPDMGIAEDPATGGAVAAMSGAIRHFDALADGHHALLIEQGVEMGRPSHIDLHIEVESAEISRARIGGEAVRVASGKLYL</sequence>
<keyword evidence="4" id="KW-1185">Reference proteome</keyword>
<protein>
    <submittedName>
        <fullName evidence="3">PhzF family phenazine biosynthesis protein</fullName>
    </submittedName>
</protein>
<evidence type="ECO:0000256" key="1">
    <source>
        <dbReference type="ARBA" id="ARBA00008270"/>
    </source>
</evidence>